<proteinExistence type="predicted"/>
<reference evidence="2" key="1">
    <citation type="journal article" date="2020" name="Fungal Divers.">
        <title>Resolving the Mortierellaceae phylogeny through synthesis of multi-gene phylogenetics and phylogenomics.</title>
        <authorList>
            <person name="Vandepol N."/>
            <person name="Liber J."/>
            <person name="Desiro A."/>
            <person name="Na H."/>
            <person name="Kennedy M."/>
            <person name="Barry K."/>
            <person name="Grigoriev I.V."/>
            <person name="Miller A.N."/>
            <person name="O'Donnell K."/>
            <person name="Stajich J.E."/>
            <person name="Bonito G."/>
        </authorList>
    </citation>
    <scope>NUCLEOTIDE SEQUENCE</scope>
    <source>
        <strain evidence="2">NRRL 28262</strain>
    </source>
</reference>
<feature type="compositionally biased region" description="Basic and acidic residues" evidence="1">
    <location>
        <begin position="38"/>
        <end position="47"/>
    </location>
</feature>
<feature type="compositionally biased region" description="Polar residues" evidence="1">
    <location>
        <begin position="268"/>
        <end position="278"/>
    </location>
</feature>
<evidence type="ECO:0000313" key="3">
    <source>
        <dbReference type="Proteomes" id="UP001194580"/>
    </source>
</evidence>
<feature type="compositionally biased region" description="Polar residues" evidence="1">
    <location>
        <begin position="128"/>
        <end position="137"/>
    </location>
</feature>
<accession>A0AAD4H574</accession>
<evidence type="ECO:0000313" key="2">
    <source>
        <dbReference type="EMBL" id="KAG0272789.1"/>
    </source>
</evidence>
<feature type="compositionally biased region" description="Polar residues" evidence="1">
    <location>
        <begin position="544"/>
        <end position="560"/>
    </location>
</feature>
<feature type="compositionally biased region" description="Acidic residues" evidence="1">
    <location>
        <begin position="48"/>
        <end position="69"/>
    </location>
</feature>
<sequence>MPTTRTFSFVFRGKQVEVEREYASDEEELINTKPRCLWPDDGRHYGEQDDYYEEEQQWSEYEQHEDQDEVGPSVQHHHDEHSQPGWEQQEGTQSPPSPTSPISSSRRRQDYQPDACEEEHDPLPPQPTINRGYTSEAVTMVQHSPHAESTQRNYEFRDYRDYTDEEDANDIAPDDAVYTALYDDSDNEESSPLYSQEDAINPFEHIPNPEEDWLLAQERQRQRIASKDKLGIVGRGIKYPIPADILEAPSPTTTFGRTTLWPMRVQVPESSTSDQQRPSRLEIPTGPRPIFSIGPAFNPPSTSASTSSSASSSPTITAVLPAQPQSDSTLAPEDKKGCTSTSTVVTRPAKPDEIQAIYAAILGRRKVPTKDQEDQSTYQSKGLREQEGQSTYQSEILVTRQSSATGGSGSSLYGSEEEPELEEKVGVLKDYDEEVTLTAEEMFQEKVAELGPCNPSSKRHRPSADECEVEDQAAETDVDDQNSDTLLHKCQVFDRLCWSQGLRELIVGVYWFHKGERSLRSVHRRLDKFQVMSSPDHNGDVVNPPTQLPLTTNRQNTSEPSSPILSLGAGSSSSGYFSS</sequence>
<gene>
    <name evidence="2" type="ORF">BGZ95_011420</name>
</gene>
<name>A0AAD4H574_9FUNG</name>
<feature type="compositionally biased region" description="Low complexity" evidence="1">
    <location>
        <begin position="561"/>
        <end position="579"/>
    </location>
</feature>
<feature type="region of interest" description="Disordered" evidence="1">
    <location>
        <begin position="365"/>
        <end position="427"/>
    </location>
</feature>
<feature type="compositionally biased region" description="Acidic residues" evidence="1">
    <location>
        <begin position="163"/>
        <end position="173"/>
    </location>
</feature>
<organism evidence="2 3">
    <name type="scientific">Linnemannia exigua</name>
    <dbReference type="NCBI Taxonomy" id="604196"/>
    <lineage>
        <taxon>Eukaryota</taxon>
        <taxon>Fungi</taxon>
        <taxon>Fungi incertae sedis</taxon>
        <taxon>Mucoromycota</taxon>
        <taxon>Mortierellomycotina</taxon>
        <taxon>Mortierellomycetes</taxon>
        <taxon>Mortierellales</taxon>
        <taxon>Mortierellaceae</taxon>
        <taxon>Linnemannia</taxon>
    </lineage>
</organism>
<dbReference type="AlphaFoldDB" id="A0AAD4H574"/>
<comment type="caution">
    <text evidence="2">The sequence shown here is derived from an EMBL/GenBank/DDBJ whole genome shotgun (WGS) entry which is preliminary data.</text>
</comment>
<feature type="region of interest" description="Disordered" evidence="1">
    <location>
        <begin position="451"/>
        <end position="478"/>
    </location>
</feature>
<dbReference type="EMBL" id="JAAAIL010000858">
    <property type="protein sequence ID" value="KAG0272789.1"/>
    <property type="molecule type" value="Genomic_DNA"/>
</dbReference>
<feature type="region of interest" description="Disordered" evidence="1">
    <location>
        <begin position="19"/>
        <end position="174"/>
    </location>
</feature>
<feature type="compositionally biased region" description="Acidic residues" evidence="1">
    <location>
        <begin position="465"/>
        <end position="478"/>
    </location>
</feature>
<evidence type="ECO:0000256" key="1">
    <source>
        <dbReference type="SAM" id="MobiDB-lite"/>
    </source>
</evidence>
<feature type="region of interest" description="Disordered" evidence="1">
    <location>
        <begin position="267"/>
        <end position="347"/>
    </location>
</feature>
<feature type="compositionally biased region" description="Low complexity" evidence="1">
    <location>
        <begin position="299"/>
        <end position="315"/>
    </location>
</feature>
<keyword evidence="3" id="KW-1185">Reference proteome</keyword>
<feature type="compositionally biased region" description="Polar residues" evidence="1">
    <location>
        <begin position="388"/>
        <end position="401"/>
    </location>
</feature>
<dbReference type="Proteomes" id="UP001194580">
    <property type="component" value="Unassembled WGS sequence"/>
</dbReference>
<feature type="compositionally biased region" description="Low complexity" evidence="1">
    <location>
        <begin position="402"/>
        <end position="414"/>
    </location>
</feature>
<feature type="region of interest" description="Disordered" evidence="1">
    <location>
        <begin position="533"/>
        <end position="579"/>
    </location>
</feature>
<protein>
    <submittedName>
        <fullName evidence="2">Uncharacterized protein</fullName>
    </submittedName>
</protein>